<dbReference type="Gene3D" id="3.30.1060.10">
    <property type="entry name" value="Peptide methionine sulphoxide reductase MsrA"/>
    <property type="match status" value="1"/>
</dbReference>
<organism evidence="8 9">
    <name type="scientific">Apolygus lucorum</name>
    <name type="common">Small green plant bug</name>
    <name type="synonym">Lygocoris lucorum</name>
    <dbReference type="NCBI Taxonomy" id="248454"/>
    <lineage>
        <taxon>Eukaryota</taxon>
        <taxon>Metazoa</taxon>
        <taxon>Ecdysozoa</taxon>
        <taxon>Arthropoda</taxon>
        <taxon>Hexapoda</taxon>
        <taxon>Insecta</taxon>
        <taxon>Pterygota</taxon>
        <taxon>Neoptera</taxon>
        <taxon>Paraneoptera</taxon>
        <taxon>Hemiptera</taxon>
        <taxon>Heteroptera</taxon>
        <taxon>Panheteroptera</taxon>
        <taxon>Cimicomorpha</taxon>
        <taxon>Miridae</taxon>
        <taxon>Mirini</taxon>
        <taxon>Apolygus</taxon>
    </lineage>
</organism>
<dbReference type="EC" id="1.8.4.11" evidence="2"/>
<dbReference type="SUPFAM" id="SSF55068">
    <property type="entry name" value="Peptide methionine sulfoxide reductase"/>
    <property type="match status" value="1"/>
</dbReference>
<evidence type="ECO:0000256" key="4">
    <source>
        <dbReference type="ARBA" id="ARBA00030273"/>
    </source>
</evidence>
<gene>
    <name evidence="8" type="ORF">GE061_002998</name>
</gene>
<dbReference type="PANTHER" id="PTHR42799">
    <property type="entry name" value="MITOCHONDRIAL PEPTIDE METHIONINE SULFOXIDE REDUCTASE"/>
    <property type="match status" value="1"/>
</dbReference>
<evidence type="ECO:0000256" key="5">
    <source>
        <dbReference type="ARBA" id="ARBA00030643"/>
    </source>
</evidence>
<dbReference type="GO" id="GO:0034599">
    <property type="term" value="P:cellular response to oxidative stress"/>
    <property type="evidence" value="ECO:0007669"/>
    <property type="project" value="TreeGrafter"/>
</dbReference>
<proteinExistence type="inferred from homology"/>
<dbReference type="Pfam" id="PF01625">
    <property type="entry name" value="PMSR"/>
    <property type="match status" value="1"/>
</dbReference>
<dbReference type="PANTHER" id="PTHR42799:SF13">
    <property type="entry name" value="PEPTIDE METHIONINE SULFOXIDE REDUCTASE"/>
    <property type="match status" value="1"/>
</dbReference>
<dbReference type="InterPro" id="IPR049006">
    <property type="entry name" value="MsrA_helical"/>
</dbReference>
<dbReference type="AlphaFoldDB" id="A0A6A4J3A5"/>
<comment type="caution">
    <text evidence="8">The sequence shown here is derived from an EMBL/GenBank/DDBJ whole genome shotgun (WGS) entry which is preliminary data.</text>
</comment>
<keyword evidence="9" id="KW-1185">Reference proteome</keyword>
<dbReference type="Proteomes" id="UP000466442">
    <property type="component" value="Unassembled WGS sequence"/>
</dbReference>
<comment type="similarity">
    <text evidence="1">Belongs to the MsrA Met sulfoxide reductase family.</text>
</comment>
<feature type="domain" description="Selenoprotein methionine sulfoxide reductase A helical" evidence="7">
    <location>
        <begin position="258"/>
        <end position="294"/>
    </location>
</feature>
<dbReference type="Pfam" id="PF20939">
    <property type="entry name" value="MsrA_helical"/>
    <property type="match status" value="1"/>
</dbReference>
<evidence type="ECO:0000313" key="9">
    <source>
        <dbReference type="Proteomes" id="UP000466442"/>
    </source>
</evidence>
<dbReference type="GO" id="GO:0008113">
    <property type="term" value="F:peptide-methionine (S)-S-oxide reductase activity"/>
    <property type="evidence" value="ECO:0007669"/>
    <property type="project" value="UniProtKB-EC"/>
</dbReference>
<evidence type="ECO:0000259" key="7">
    <source>
        <dbReference type="Pfam" id="PF20939"/>
    </source>
</evidence>
<evidence type="ECO:0000256" key="3">
    <source>
        <dbReference type="ARBA" id="ARBA00023002"/>
    </source>
</evidence>
<evidence type="ECO:0000256" key="2">
    <source>
        <dbReference type="ARBA" id="ARBA00012502"/>
    </source>
</evidence>
<keyword evidence="3" id="KW-0560">Oxidoreductase</keyword>
<sequence>MFASRSLPRIPSLLTEVAPSVSGDVRFGRRYCVIRPTSAREQLIATATTRRPLTRCSAVPRISVSALFPCVTMLQSAFSSHSSTHQPLDAVDNETLPNALHYVDVPTKKATFAMACFWAPDALFGSTPGVIKTKVGYCGGAKNNPTYRDLGDHTEAIEVDYDPNKITYEKLLELFWANHDPTARLKTQYTSLIFYHDEDQKAAAEKTLKEQEKTHKRPLVTVVRPSVKFWDAEDYHQKFRLQQHPWLCELLSVKDNGQLLKDSFVSARLNGYVIGCGGVDQFEKEWAMLGLDQKAANYVRSLVTKYKGQGLIC</sequence>
<dbReference type="OrthoDB" id="77405at2759"/>
<dbReference type="GO" id="GO:0005737">
    <property type="term" value="C:cytoplasm"/>
    <property type="evidence" value="ECO:0007669"/>
    <property type="project" value="TreeGrafter"/>
</dbReference>
<dbReference type="InterPro" id="IPR002569">
    <property type="entry name" value="Met_Sox_Rdtase_MsrA_dom"/>
</dbReference>
<feature type="domain" description="Peptide methionine sulphoxide reductase MsrA" evidence="6">
    <location>
        <begin position="109"/>
        <end position="245"/>
    </location>
</feature>
<dbReference type="HAMAP" id="MF_01401">
    <property type="entry name" value="MsrA"/>
    <property type="match status" value="1"/>
</dbReference>
<evidence type="ECO:0000259" key="6">
    <source>
        <dbReference type="Pfam" id="PF01625"/>
    </source>
</evidence>
<protein>
    <recommendedName>
        <fullName evidence="2">peptide-methionine (S)-S-oxide reductase</fullName>
        <ecNumber evidence="2">1.8.4.11</ecNumber>
    </recommendedName>
    <alternativeName>
        <fullName evidence="5">Peptide-methionine (S)-S-oxide reductase</fullName>
    </alternativeName>
    <alternativeName>
        <fullName evidence="4">Protein-methionine-S-oxide reductase</fullName>
    </alternativeName>
</protein>
<reference evidence="8" key="1">
    <citation type="journal article" date="2021" name="Mol. Ecol. Resour.">
        <title>Apolygus lucorum genome provides insights into omnivorousness and mesophyll feeding.</title>
        <authorList>
            <person name="Liu Y."/>
            <person name="Liu H."/>
            <person name="Wang H."/>
            <person name="Huang T."/>
            <person name="Liu B."/>
            <person name="Yang B."/>
            <person name="Yin L."/>
            <person name="Li B."/>
            <person name="Zhang Y."/>
            <person name="Zhang S."/>
            <person name="Jiang F."/>
            <person name="Zhang X."/>
            <person name="Ren Y."/>
            <person name="Wang B."/>
            <person name="Wang S."/>
            <person name="Lu Y."/>
            <person name="Wu K."/>
            <person name="Fan W."/>
            <person name="Wang G."/>
        </authorList>
    </citation>
    <scope>NUCLEOTIDE SEQUENCE</scope>
    <source>
        <strain evidence="8">12Hb</strain>
    </source>
</reference>
<evidence type="ECO:0000256" key="1">
    <source>
        <dbReference type="ARBA" id="ARBA00005591"/>
    </source>
</evidence>
<dbReference type="FunFam" id="3.30.1060.10:FF:000004">
    <property type="entry name" value="Peptide methionine sulfoxide reductase A5"/>
    <property type="match status" value="1"/>
</dbReference>
<dbReference type="InterPro" id="IPR050162">
    <property type="entry name" value="MsrA_MetSO_reductase"/>
</dbReference>
<dbReference type="EMBL" id="WIXP02000011">
    <property type="protein sequence ID" value="KAF6202600.1"/>
    <property type="molecule type" value="Genomic_DNA"/>
</dbReference>
<accession>A0A6A4J3A5</accession>
<dbReference type="InterPro" id="IPR036509">
    <property type="entry name" value="Met_Sox_Rdtase_MsrA_sf"/>
</dbReference>
<evidence type="ECO:0000313" key="8">
    <source>
        <dbReference type="EMBL" id="KAF6202600.1"/>
    </source>
</evidence>
<dbReference type="NCBIfam" id="TIGR00401">
    <property type="entry name" value="msrA"/>
    <property type="match status" value="1"/>
</dbReference>
<name>A0A6A4J3A5_APOLU</name>